<name>A0AAE0DIL1_9LECA</name>
<comment type="caution">
    <text evidence="2">The sequence shown here is derived from an EMBL/GenBank/DDBJ whole genome shotgun (WGS) entry which is preliminary data.</text>
</comment>
<evidence type="ECO:0000256" key="1">
    <source>
        <dbReference type="SAM" id="Phobius"/>
    </source>
</evidence>
<dbReference type="EMBL" id="JASNWA010000008">
    <property type="protein sequence ID" value="KAK3171024.1"/>
    <property type="molecule type" value="Genomic_DNA"/>
</dbReference>
<evidence type="ECO:0000313" key="3">
    <source>
        <dbReference type="Proteomes" id="UP001276659"/>
    </source>
</evidence>
<accession>A0AAE0DIL1</accession>
<feature type="transmembrane region" description="Helical" evidence="1">
    <location>
        <begin position="77"/>
        <end position="102"/>
    </location>
</feature>
<dbReference type="AlphaFoldDB" id="A0AAE0DIL1"/>
<keyword evidence="1" id="KW-0812">Transmembrane</keyword>
<keyword evidence="3" id="KW-1185">Reference proteome</keyword>
<evidence type="ECO:0000313" key="2">
    <source>
        <dbReference type="EMBL" id="KAK3171024.1"/>
    </source>
</evidence>
<proteinExistence type="predicted"/>
<protein>
    <submittedName>
        <fullName evidence="2">Uncharacterized protein</fullName>
    </submittedName>
</protein>
<keyword evidence="1" id="KW-0472">Membrane</keyword>
<sequence>MAMSINDESSYVESLPLQGYPDGANVEIDDHGRTGSSPSTVSLPDVGEDFGMLPAPTRHPSTLPKTRAKKTSNSTIILLHGLVRCIVTWVLIAGFYLSLWLYKDRVISPGAKSVFDAINVALSIAFGLNIASSLKEIALDFRWWILGYRRRPSQEVEFILHCDSMTDLLKMMWTVPRLGTIAACMTWLAINMLAQTGIASLRDIGSVYKYSVLPEQKLDGSPWASNPAAFWNATDRWEYVSLNSTPSNYSNGPGMLSVYTDRIIRASGVCTTPAYQLNSTTIPATGSPAHNLPDYTIMAAEFTLLESGETVLFPPDALNAEGTYYLSSPYDVSVCGPGCGNIKVVESASGLSVENSTGVYFYECNITVTPSPDSFPGSLPPDQASLAARAIALSGAIPQLDGDWEYVFYNQGVAFGQAQNNSATGMASQLSRFAIGVIAAAAQTNQPKIVLGHVPTQGLRLTLDLPLAFDLILGLTGGIQLLLVLFTAIACGRLDIPEEMSLTRRETLKRFVLPG</sequence>
<dbReference type="Proteomes" id="UP001276659">
    <property type="component" value="Unassembled WGS sequence"/>
</dbReference>
<organism evidence="2 3">
    <name type="scientific">Lepraria neglecta</name>
    <dbReference type="NCBI Taxonomy" id="209136"/>
    <lineage>
        <taxon>Eukaryota</taxon>
        <taxon>Fungi</taxon>
        <taxon>Dikarya</taxon>
        <taxon>Ascomycota</taxon>
        <taxon>Pezizomycotina</taxon>
        <taxon>Lecanoromycetes</taxon>
        <taxon>OSLEUM clade</taxon>
        <taxon>Lecanoromycetidae</taxon>
        <taxon>Lecanorales</taxon>
        <taxon>Lecanorineae</taxon>
        <taxon>Stereocaulaceae</taxon>
        <taxon>Lepraria</taxon>
    </lineage>
</organism>
<reference evidence="2" key="1">
    <citation type="submission" date="2022-11" db="EMBL/GenBank/DDBJ databases">
        <title>Chromosomal genome sequence assembly and mating type (MAT) locus characterization of the leprose asexual lichenized fungus Lepraria neglecta (Nyl.) Erichsen.</title>
        <authorList>
            <person name="Allen J.L."/>
            <person name="Pfeffer B."/>
        </authorList>
    </citation>
    <scope>NUCLEOTIDE SEQUENCE</scope>
    <source>
        <strain evidence="2">Allen 5258</strain>
    </source>
</reference>
<keyword evidence="1" id="KW-1133">Transmembrane helix</keyword>
<feature type="transmembrane region" description="Helical" evidence="1">
    <location>
        <begin position="467"/>
        <end position="490"/>
    </location>
</feature>
<gene>
    <name evidence="2" type="ORF">OEA41_003108</name>
</gene>